<accession>A0ABQ9VM03</accession>
<protein>
    <recommendedName>
        <fullName evidence="3">C2H2-type domain-containing protein</fullName>
    </recommendedName>
</protein>
<dbReference type="Proteomes" id="UP001266305">
    <property type="component" value="Unassembled WGS sequence"/>
</dbReference>
<dbReference type="SUPFAM" id="SSF57667">
    <property type="entry name" value="beta-beta-alpha zinc fingers"/>
    <property type="match status" value="1"/>
</dbReference>
<dbReference type="Pfam" id="PF00096">
    <property type="entry name" value="zf-C2H2"/>
    <property type="match status" value="1"/>
</dbReference>
<evidence type="ECO:0000313" key="5">
    <source>
        <dbReference type="Proteomes" id="UP001266305"/>
    </source>
</evidence>
<dbReference type="Gene3D" id="3.30.160.60">
    <property type="entry name" value="Classic Zinc Finger"/>
    <property type="match status" value="1"/>
</dbReference>
<evidence type="ECO:0000259" key="3">
    <source>
        <dbReference type="PROSITE" id="PS50157"/>
    </source>
</evidence>
<feature type="compositionally biased region" description="Pro residues" evidence="2">
    <location>
        <begin position="99"/>
        <end position="109"/>
    </location>
</feature>
<sequence>MRSHTGERPYPCEICGKKFTRREHMKRHTLCRTPGTPNRVHSAVGKTAGQGKPPQLAQCLSLLCTGLLGVGQRHGSGSGFSPPFPPAGPQGSQGAPNTQPHPCPCPFPAPGGGTLPYAC</sequence>
<feature type="region of interest" description="Disordered" evidence="2">
    <location>
        <begin position="30"/>
        <end position="52"/>
    </location>
</feature>
<gene>
    <name evidence="4" type="ORF">P7K49_010120</name>
</gene>
<keyword evidence="1" id="KW-0862">Zinc</keyword>
<feature type="compositionally biased region" description="Low complexity" evidence="2">
    <location>
        <begin position="89"/>
        <end position="98"/>
    </location>
</feature>
<dbReference type="InterPro" id="IPR036236">
    <property type="entry name" value="Znf_C2H2_sf"/>
</dbReference>
<proteinExistence type="predicted"/>
<dbReference type="PROSITE" id="PS50157">
    <property type="entry name" value="ZINC_FINGER_C2H2_2"/>
    <property type="match status" value="1"/>
</dbReference>
<dbReference type="InterPro" id="IPR013087">
    <property type="entry name" value="Znf_C2H2_type"/>
</dbReference>
<evidence type="ECO:0000256" key="1">
    <source>
        <dbReference type="PROSITE-ProRule" id="PRU00042"/>
    </source>
</evidence>
<evidence type="ECO:0000256" key="2">
    <source>
        <dbReference type="SAM" id="MobiDB-lite"/>
    </source>
</evidence>
<organism evidence="4 5">
    <name type="scientific">Saguinus oedipus</name>
    <name type="common">Cotton-top tamarin</name>
    <name type="synonym">Oedipomidas oedipus</name>
    <dbReference type="NCBI Taxonomy" id="9490"/>
    <lineage>
        <taxon>Eukaryota</taxon>
        <taxon>Metazoa</taxon>
        <taxon>Chordata</taxon>
        <taxon>Craniata</taxon>
        <taxon>Vertebrata</taxon>
        <taxon>Euteleostomi</taxon>
        <taxon>Mammalia</taxon>
        <taxon>Eutheria</taxon>
        <taxon>Euarchontoglires</taxon>
        <taxon>Primates</taxon>
        <taxon>Haplorrhini</taxon>
        <taxon>Platyrrhini</taxon>
        <taxon>Cebidae</taxon>
        <taxon>Callitrichinae</taxon>
        <taxon>Saguinus</taxon>
    </lineage>
</organism>
<keyword evidence="1" id="KW-0863">Zinc-finger</keyword>
<feature type="region of interest" description="Disordered" evidence="2">
    <location>
        <begin position="73"/>
        <end position="112"/>
    </location>
</feature>
<reference evidence="4 5" key="1">
    <citation type="submission" date="2023-05" db="EMBL/GenBank/DDBJ databases">
        <title>B98-5 Cell Line De Novo Hybrid Assembly: An Optical Mapping Approach.</title>
        <authorList>
            <person name="Kananen K."/>
            <person name="Auerbach J.A."/>
            <person name="Kautto E."/>
            <person name="Blachly J.S."/>
        </authorList>
    </citation>
    <scope>NUCLEOTIDE SEQUENCE [LARGE SCALE GENOMIC DNA]</scope>
    <source>
        <strain evidence="4">B95-8</strain>
        <tissue evidence="4">Cell line</tissue>
    </source>
</reference>
<comment type="caution">
    <text evidence="4">The sequence shown here is derived from an EMBL/GenBank/DDBJ whole genome shotgun (WGS) entry which is preliminary data.</text>
</comment>
<dbReference type="EMBL" id="JASSZA010000005">
    <property type="protein sequence ID" value="KAK2110374.1"/>
    <property type="molecule type" value="Genomic_DNA"/>
</dbReference>
<name>A0ABQ9VM03_SAGOE</name>
<feature type="domain" description="C2H2-type" evidence="3">
    <location>
        <begin position="10"/>
        <end position="37"/>
    </location>
</feature>
<keyword evidence="1" id="KW-0479">Metal-binding</keyword>
<evidence type="ECO:0000313" key="4">
    <source>
        <dbReference type="EMBL" id="KAK2110374.1"/>
    </source>
</evidence>
<keyword evidence="5" id="KW-1185">Reference proteome</keyword>